<dbReference type="PANTHER" id="PTHR22760">
    <property type="entry name" value="GLYCOSYLTRANSFERASE"/>
    <property type="match status" value="1"/>
</dbReference>
<feature type="transmembrane region" description="Helical" evidence="8">
    <location>
        <begin position="234"/>
        <end position="250"/>
    </location>
</feature>
<keyword evidence="5 8" id="KW-0256">Endoplasmic reticulum</keyword>
<evidence type="ECO:0000256" key="6">
    <source>
        <dbReference type="ARBA" id="ARBA00022989"/>
    </source>
</evidence>
<feature type="transmembrane region" description="Helical" evidence="8">
    <location>
        <begin position="91"/>
        <end position="112"/>
    </location>
</feature>
<evidence type="ECO:0000256" key="3">
    <source>
        <dbReference type="ARBA" id="ARBA00022679"/>
    </source>
</evidence>
<feature type="transmembrane region" description="Helical" evidence="8">
    <location>
        <begin position="353"/>
        <end position="372"/>
    </location>
</feature>
<reference evidence="10 11" key="1">
    <citation type="submission" date="2023-10" db="EMBL/GenBank/DDBJ databases">
        <title>Comparative genomics analysis reveals potential genetic determinants of host preference in Cryptosporidium xiaoi.</title>
        <authorList>
            <person name="Xiao L."/>
            <person name="Li J."/>
        </authorList>
    </citation>
    <scope>NUCLEOTIDE SEQUENCE [LARGE SCALE GENOMIC DNA]</scope>
    <source>
        <strain evidence="10 11">52996</strain>
    </source>
</reference>
<evidence type="ECO:0000256" key="2">
    <source>
        <dbReference type="ARBA" id="ARBA00022676"/>
    </source>
</evidence>
<keyword evidence="3" id="KW-0808">Transferase</keyword>
<comment type="similarity">
    <text evidence="8">Belongs to the glycosyltransferase 22 family.</text>
</comment>
<dbReference type="EC" id="2.4.1.-" evidence="8"/>
<feature type="transmembrane region" description="Helical" evidence="8">
    <location>
        <begin position="378"/>
        <end position="398"/>
    </location>
</feature>
<organism evidence="10 11">
    <name type="scientific">Cryptosporidium xiaoi</name>
    <dbReference type="NCBI Taxonomy" id="659607"/>
    <lineage>
        <taxon>Eukaryota</taxon>
        <taxon>Sar</taxon>
        <taxon>Alveolata</taxon>
        <taxon>Apicomplexa</taxon>
        <taxon>Conoidasida</taxon>
        <taxon>Coccidia</taxon>
        <taxon>Eucoccidiorida</taxon>
        <taxon>Eimeriorina</taxon>
        <taxon>Cryptosporidiidae</taxon>
        <taxon>Cryptosporidium</taxon>
    </lineage>
</organism>
<dbReference type="PANTHER" id="PTHR22760:SF4">
    <property type="entry name" value="GPI MANNOSYLTRANSFERASE 3"/>
    <property type="match status" value="1"/>
</dbReference>
<gene>
    <name evidence="10" type="ORF">RS030_213318</name>
</gene>
<feature type="transmembrane region" description="Helical" evidence="8">
    <location>
        <begin position="262"/>
        <end position="282"/>
    </location>
</feature>
<evidence type="ECO:0000256" key="8">
    <source>
        <dbReference type="RuleBase" id="RU363075"/>
    </source>
</evidence>
<protein>
    <recommendedName>
        <fullName evidence="8">Mannosyltransferase</fullName>
        <ecNumber evidence="8">2.4.1.-</ecNumber>
    </recommendedName>
</protein>
<feature type="transmembrane region" description="Helical" evidence="8">
    <location>
        <begin position="410"/>
        <end position="430"/>
    </location>
</feature>
<evidence type="ECO:0000313" key="10">
    <source>
        <dbReference type="EMBL" id="KAK6589254.1"/>
    </source>
</evidence>
<evidence type="ECO:0000256" key="4">
    <source>
        <dbReference type="ARBA" id="ARBA00022692"/>
    </source>
</evidence>
<dbReference type="InterPro" id="IPR005599">
    <property type="entry name" value="GPI_mannosylTrfase"/>
</dbReference>
<evidence type="ECO:0000256" key="1">
    <source>
        <dbReference type="ARBA" id="ARBA00004477"/>
    </source>
</evidence>
<evidence type="ECO:0000256" key="7">
    <source>
        <dbReference type="ARBA" id="ARBA00023136"/>
    </source>
</evidence>
<sequence length="617" mass="73276">MLVYTLIFVFRILNAVIIQTTYNPDEYWQSLEVAYRIVNGFGYLTWEWEPCISLRSVLHPLVFTICYKLIINPIQYLFGNKVSFLYLIPRIYQSIFAVLTDIGTSKLAYFVLNNYNSIENKKHDENIENKFKNNCDREMSYIAELKTKLDHLKMDAFTLILSTSSWYYFFTLCRTYSQCIECCLNIWSVYYIYKSMNSYSDKNKNYKSEYLYIKNISLGVLFSAMSVLIRSSSLQFWAYFYFIFIIERLISTRNENMYIYKIITFIVICVLIAIISVSIMIATDYWFYNKLTIPIINFIKFNLIGDPGKYYGKQSIFYFFTETPIITLFSFIPLFIIGIYSSLKSEFIKRNKLFSISQITTFLILITFSLSSHKEHRFIIPYFPFIIITTSIGIHNLILLKGSKNKIIKAFNLSVIKYLFIVQSIPALFFTTLHQRGGESVIRYFSKKASLNENGDSIFFISQCHMYPIYSYLNKRIPIGFLDCSPPINDNYKYNWNQLLWKHENTSEFLQQLFIENHNDISCISPYISVDITQDSNNNGNYDLDFSDCINYRFNRKLCPKLPTYFVIHSYFNENVKEWLKMNGYRFERKIFDSILTETPNGYIFWSYYFIYSIYNN</sequence>
<keyword evidence="2 8" id="KW-0328">Glycosyltransferase</keyword>
<proteinExistence type="inferred from homology"/>
<accession>A0AAV9XY63</accession>
<keyword evidence="6 8" id="KW-1133">Transmembrane helix</keyword>
<dbReference type="EMBL" id="JAWDEY010000013">
    <property type="protein sequence ID" value="KAK6589254.1"/>
    <property type="molecule type" value="Genomic_DNA"/>
</dbReference>
<dbReference type="Proteomes" id="UP001311799">
    <property type="component" value="Unassembled WGS sequence"/>
</dbReference>
<keyword evidence="11" id="KW-1185">Reference proteome</keyword>
<evidence type="ECO:0000256" key="5">
    <source>
        <dbReference type="ARBA" id="ARBA00022824"/>
    </source>
</evidence>
<dbReference type="GO" id="GO:0006506">
    <property type="term" value="P:GPI anchor biosynthetic process"/>
    <property type="evidence" value="ECO:0007669"/>
    <property type="project" value="TreeGrafter"/>
</dbReference>
<keyword evidence="4 8" id="KW-0812">Transmembrane</keyword>
<evidence type="ECO:0000313" key="11">
    <source>
        <dbReference type="Proteomes" id="UP001311799"/>
    </source>
</evidence>
<dbReference type="Pfam" id="PF03901">
    <property type="entry name" value="Glyco_transf_22"/>
    <property type="match status" value="1"/>
</dbReference>
<dbReference type="AlphaFoldDB" id="A0AAV9XY63"/>
<evidence type="ECO:0000256" key="9">
    <source>
        <dbReference type="SAM" id="SignalP"/>
    </source>
</evidence>
<dbReference type="GO" id="GO:0000026">
    <property type="term" value="F:alpha-1,2-mannosyltransferase activity"/>
    <property type="evidence" value="ECO:0007669"/>
    <property type="project" value="TreeGrafter"/>
</dbReference>
<name>A0AAV9XY63_9CRYT</name>
<keyword evidence="9" id="KW-0732">Signal</keyword>
<feature type="transmembrane region" description="Helical" evidence="8">
    <location>
        <begin position="316"/>
        <end position="341"/>
    </location>
</feature>
<feature type="chain" id="PRO_5043990301" description="Mannosyltransferase" evidence="9">
    <location>
        <begin position="16"/>
        <end position="617"/>
    </location>
</feature>
<comment type="caution">
    <text evidence="10">The sequence shown here is derived from an EMBL/GenBank/DDBJ whole genome shotgun (WGS) entry which is preliminary data.</text>
</comment>
<dbReference type="GO" id="GO:0005789">
    <property type="term" value="C:endoplasmic reticulum membrane"/>
    <property type="evidence" value="ECO:0007669"/>
    <property type="project" value="UniProtKB-SubCell"/>
</dbReference>
<comment type="subcellular location">
    <subcellularLocation>
        <location evidence="1 8">Endoplasmic reticulum membrane</location>
        <topology evidence="1 8">Multi-pass membrane protein</topology>
    </subcellularLocation>
</comment>
<feature type="transmembrane region" description="Helical" evidence="8">
    <location>
        <begin position="211"/>
        <end position="228"/>
    </location>
</feature>
<feature type="signal peptide" evidence="9">
    <location>
        <begin position="1"/>
        <end position="15"/>
    </location>
</feature>
<keyword evidence="7 8" id="KW-0472">Membrane</keyword>